<dbReference type="PROSITE" id="PS00369">
    <property type="entry name" value="PTS_HPR_HIS"/>
    <property type="match status" value="1"/>
</dbReference>
<keyword evidence="8" id="KW-1185">Reference proteome</keyword>
<comment type="subcellular location">
    <subcellularLocation>
        <location evidence="2">Cytoplasm</location>
    </subcellularLocation>
</comment>
<dbReference type="Gene3D" id="3.30.1340.10">
    <property type="entry name" value="HPr-like"/>
    <property type="match status" value="1"/>
</dbReference>
<evidence type="ECO:0000256" key="1">
    <source>
        <dbReference type="ARBA" id="ARBA00003681"/>
    </source>
</evidence>
<dbReference type="RefSeq" id="WP_248634027.1">
    <property type="nucleotide sequence ID" value="NZ_JALPTH010000011.1"/>
</dbReference>
<dbReference type="InterPro" id="IPR001020">
    <property type="entry name" value="PTS_HPr_His_P_site"/>
</dbReference>
<dbReference type="PROSITE" id="PS51350">
    <property type="entry name" value="PTS_HPR_DOM"/>
    <property type="match status" value="1"/>
</dbReference>
<accession>A0ABT0IAN8</accession>
<comment type="caution">
    <text evidence="7">The sequence shown here is derived from an EMBL/GenBank/DDBJ whole genome shotgun (WGS) entry which is preliminary data.</text>
</comment>
<evidence type="ECO:0000256" key="5">
    <source>
        <dbReference type="ARBA" id="ARBA00022683"/>
    </source>
</evidence>
<dbReference type="PANTHER" id="PTHR33705:SF2">
    <property type="entry name" value="PHOSPHOCARRIER PROTEIN NPR"/>
    <property type="match status" value="1"/>
</dbReference>
<sequence>MFERTAVVGSASGLHARPASLFVQAAGRQPVRVTVARDGGAPVDTRSLLSVLALGARHGDTLTLRAEGEGAEAAVEELAALLATDLDAREQV</sequence>
<dbReference type="PRINTS" id="PR00107">
    <property type="entry name" value="PHOSPHOCPHPR"/>
</dbReference>
<evidence type="ECO:0000256" key="2">
    <source>
        <dbReference type="ARBA" id="ARBA00004496"/>
    </source>
</evidence>
<dbReference type="NCBIfam" id="TIGR01003">
    <property type="entry name" value="PTS_HPr_family"/>
    <property type="match status" value="1"/>
</dbReference>
<protein>
    <recommendedName>
        <fullName evidence="3">Phosphocarrier protein HPr</fullName>
    </recommendedName>
</protein>
<dbReference type="EMBL" id="JALPTH010000011">
    <property type="protein sequence ID" value="MCK8678378.1"/>
    <property type="molecule type" value="Genomic_DNA"/>
</dbReference>
<dbReference type="InterPro" id="IPR050399">
    <property type="entry name" value="HPr"/>
</dbReference>
<evidence type="ECO:0000313" key="7">
    <source>
        <dbReference type="EMBL" id="MCK8678378.1"/>
    </source>
</evidence>
<organism evidence="7 8">
    <name type="scientific">Streptomyces lichenis</name>
    <dbReference type="NCBI Taxonomy" id="2306967"/>
    <lineage>
        <taxon>Bacteria</taxon>
        <taxon>Bacillati</taxon>
        <taxon>Actinomycetota</taxon>
        <taxon>Actinomycetes</taxon>
        <taxon>Kitasatosporales</taxon>
        <taxon>Streptomycetaceae</taxon>
        <taxon>Streptomyces</taxon>
    </lineage>
</organism>
<keyword evidence="5" id="KW-0598">Phosphotransferase system</keyword>
<evidence type="ECO:0000256" key="4">
    <source>
        <dbReference type="ARBA" id="ARBA00022490"/>
    </source>
</evidence>
<gene>
    <name evidence="7" type="ORF">M1O15_13410</name>
</gene>
<proteinExistence type="predicted"/>
<evidence type="ECO:0000313" key="8">
    <source>
        <dbReference type="Proteomes" id="UP001522868"/>
    </source>
</evidence>
<dbReference type="InterPro" id="IPR035895">
    <property type="entry name" value="HPr-like_sf"/>
</dbReference>
<dbReference type="CDD" id="cd00367">
    <property type="entry name" value="PTS-HPr_like"/>
    <property type="match status" value="1"/>
</dbReference>
<dbReference type="Proteomes" id="UP001522868">
    <property type="component" value="Unassembled WGS sequence"/>
</dbReference>
<evidence type="ECO:0000256" key="3">
    <source>
        <dbReference type="ARBA" id="ARBA00020422"/>
    </source>
</evidence>
<dbReference type="PANTHER" id="PTHR33705">
    <property type="entry name" value="PHOSPHOCARRIER PROTEIN HPR"/>
    <property type="match status" value="1"/>
</dbReference>
<feature type="domain" description="HPr" evidence="6">
    <location>
        <begin position="1"/>
        <end position="89"/>
    </location>
</feature>
<dbReference type="SUPFAM" id="SSF55594">
    <property type="entry name" value="HPr-like"/>
    <property type="match status" value="1"/>
</dbReference>
<comment type="function">
    <text evidence="1">General (non sugar-specific) component of the phosphoenolpyruvate-dependent sugar phosphotransferase system (sugar PTS). This major carbohydrate active-transport system catalyzes the phosphorylation of incoming sugar substrates concomitantly with their translocation across the cell membrane. The phosphoryl group from phosphoenolpyruvate (PEP) is transferred to the phosphoryl carrier protein HPr by enzyme I. Phospho-HPr then transfers it to the PTS EIIA domain.</text>
</comment>
<dbReference type="Pfam" id="PF00381">
    <property type="entry name" value="PTS-HPr"/>
    <property type="match status" value="1"/>
</dbReference>
<reference evidence="7 8" key="1">
    <citation type="submission" date="2022-04" db="EMBL/GenBank/DDBJ databases">
        <title>Streptomyces sp. nov. LCR6-01 isolated from Lichen of Dirinaria sp.</title>
        <authorList>
            <person name="Kanchanasin P."/>
            <person name="Tanasupawat S."/>
            <person name="Phongsopitanun W."/>
        </authorList>
    </citation>
    <scope>NUCLEOTIDE SEQUENCE [LARGE SCALE GENOMIC DNA]</scope>
    <source>
        <strain evidence="7 8">LCR6-01</strain>
    </source>
</reference>
<evidence type="ECO:0000259" key="6">
    <source>
        <dbReference type="PROSITE" id="PS51350"/>
    </source>
</evidence>
<name>A0ABT0IAN8_9ACTN</name>
<dbReference type="InterPro" id="IPR000032">
    <property type="entry name" value="HPr-like"/>
</dbReference>
<keyword evidence="4" id="KW-0963">Cytoplasm</keyword>